<evidence type="ECO:0000256" key="12">
    <source>
        <dbReference type="ARBA" id="ARBA00022989"/>
    </source>
</evidence>
<evidence type="ECO:0000256" key="9">
    <source>
        <dbReference type="ARBA" id="ARBA00022805"/>
    </source>
</evidence>
<keyword evidence="11" id="KW-0653">Protein transport</keyword>
<comment type="cofactor">
    <cofactor evidence="1">
        <name>Mg(2+)</name>
        <dbReference type="ChEBI" id="CHEBI:18420"/>
    </cofactor>
</comment>
<keyword evidence="8" id="KW-0378">Hydrolase</keyword>
<keyword evidence="3" id="KW-0813">Transport</keyword>
<evidence type="ECO:0000256" key="7">
    <source>
        <dbReference type="ARBA" id="ARBA00022723"/>
    </source>
</evidence>
<keyword evidence="5" id="KW-0934">Plastid</keyword>
<dbReference type="GO" id="GO:0016787">
    <property type="term" value="F:hydrolase activity"/>
    <property type="evidence" value="ECO:0007669"/>
    <property type="project" value="UniProtKB-KW"/>
</dbReference>
<dbReference type="SUPFAM" id="SSF52540">
    <property type="entry name" value="P-loop containing nucleoside triphosphate hydrolases"/>
    <property type="match status" value="2"/>
</dbReference>
<dbReference type="CDD" id="cd00882">
    <property type="entry name" value="Ras_like_GTPase"/>
    <property type="match status" value="1"/>
</dbReference>
<evidence type="ECO:0000256" key="2">
    <source>
        <dbReference type="ARBA" id="ARBA00004167"/>
    </source>
</evidence>
<dbReference type="AlphaFoldDB" id="A0A8H5BFV7"/>
<evidence type="ECO:0000256" key="6">
    <source>
        <dbReference type="ARBA" id="ARBA00022692"/>
    </source>
</evidence>
<evidence type="ECO:0000256" key="13">
    <source>
        <dbReference type="ARBA" id="ARBA00023136"/>
    </source>
</evidence>
<keyword evidence="10" id="KW-0460">Magnesium</keyword>
<dbReference type="EMBL" id="JAACJJ010000028">
    <property type="protein sequence ID" value="KAF5321713.1"/>
    <property type="molecule type" value="Genomic_DNA"/>
</dbReference>
<dbReference type="Proteomes" id="UP000567179">
    <property type="component" value="Unassembled WGS sequence"/>
</dbReference>
<keyword evidence="12" id="KW-1133">Transmembrane helix</keyword>
<evidence type="ECO:0000256" key="11">
    <source>
        <dbReference type="ARBA" id="ARBA00022927"/>
    </source>
</evidence>
<feature type="domain" description="G" evidence="15">
    <location>
        <begin position="20"/>
        <end position="93"/>
    </location>
</feature>
<reference evidence="16 17" key="1">
    <citation type="journal article" date="2020" name="ISME J.">
        <title>Uncovering the hidden diversity of litter-decomposition mechanisms in mushroom-forming fungi.</title>
        <authorList>
            <person name="Floudas D."/>
            <person name="Bentzer J."/>
            <person name="Ahren D."/>
            <person name="Johansson T."/>
            <person name="Persson P."/>
            <person name="Tunlid A."/>
        </authorList>
    </citation>
    <scope>NUCLEOTIDE SEQUENCE [LARGE SCALE GENOMIC DNA]</scope>
    <source>
        <strain evidence="16 17">CBS 101986</strain>
    </source>
</reference>
<gene>
    <name evidence="16" type="ORF">D9619_000441</name>
</gene>
<comment type="subcellular location">
    <subcellularLocation>
        <location evidence="2">Membrane</location>
        <topology evidence="2">Single-pass membrane protein</topology>
    </subcellularLocation>
    <subcellularLocation>
        <location evidence="14">Plastid</location>
        <location evidence="14">Chloroplast outer membrane</location>
    </subcellularLocation>
</comment>
<sequence>MPNSKKDPTLTGHPHCIIPILGPTGSGKSHFVNQLLGRTVAKVGHSFSSYTSDILPVEVPPNTIEQYLPGWDDHARHKLIIVDTPGFDDTNVLEAEVLKRLSGWLARSYGRNAKLAGAIYLHDINACHSMVLGTTKWSEVLDEDLPTAEGREQLLREGFWKDMIDKGSKVERVDTEPLSAWKLIEVVLTARPPLILVLGVTGTGKSSLILSAEPGEEKPLVNSGSSSSQAPVQAFKVGRGTQTVLLVDTPGFNNTDKSDKEVLTEIVSWLKSREKGVEVAGVIYLLDISNRAYAPLTVEKLKGSLPVAQVEVQCHEQAHHIGSIGKGETVWNAVNEVLAHETRVPAQAVALECILNNGTNGKGAKRVN</sequence>
<dbReference type="OrthoDB" id="8954335at2759"/>
<protein>
    <recommendedName>
        <fullName evidence="15">G domain-containing protein</fullName>
    </recommendedName>
</protein>
<evidence type="ECO:0000256" key="8">
    <source>
        <dbReference type="ARBA" id="ARBA00022801"/>
    </source>
</evidence>
<keyword evidence="17" id="KW-1185">Reference proteome</keyword>
<keyword evidence="13" id="KW-0472">Membrane</keyword>
<dbReference type="PANTHER" id="PTHR10903">
    <property type="entry name" value="GTPASE, IMAP FAMILY MEMBER-RELATED"/>
    <property type="match status" value="1"/>
</dbReference>
<dbReference type="PANTHER" id="PTHR10903:SF135">
    <property type="entry name" value="TRANSLOCASE OF CHLOROPLAST 120, CHLOROPLASTIC-RELATED"/>
    <property type="match status" value="1"/>
</dbReference>
<dbReference type="Gene3D" id="3.40.50.300">
    <property type="entry name" value="P-loop containing nucleotide triphosphate hydrolases"/>
    <property type="match status" value="2"/>
</dbReference>
<keyword evidence="7" id="KW-0479">Metal-binding</keyword>
<dbReference type="GO" id="GO:0005525">
    <property type="term" value="F:GTP binding"/>
    <property type="evidence" value="ECO:0007669"/>
    <property type="project" value="InterPro"/>
</dbReference>
<evidence type="ECO:0000256" key="3">
    <source>
        <dbReference type="ARBA" id="ARBA00022448"/>
    </source>
</evidence>
<dbReference type="GO" id="GO:0015031">
    <property type="term" value="P:protein transport"/>
    <property type="evidence" value="ECO:0007669"/>
    <property type="project" value="UniProtKB-KW"/>
</dbReference>
<proteinExistence type="predicted"/>
<evidence type="ECO:0000313" key="17">
    <source>
        <dbReference type="Proteomes" id="UP000567179"/>
    </source>
</evidence>
<name>A0A8H5BFV7_9AGAR</name>
<evidence type="ECO:0000259" key="15">
    <source>
        <dbReference type="Pfam" id="PF01926"/>
    </source>
</evidence>
<dbReference type="InterPro" id="IPR045058">
    <property type="entry name" value="GIMA/IAN/Toc"/>
</dbReference>
<evidence type="ECO:0000256" key="4">
    <source>
        <dbReference type="ARBA" id="ARBA00022528"/>
    </source>
</evidence>
<evidence type="ECO:0000256" key="10">
    <source>
        <dbReference type="ARBA" id="ARBA00022842"/>
    </source>
</evidence>
<dbReference type="Pfam" id="PF01926">
    <property type="entry name" value="MMR_HSR1"/>
    <property type="match status" value="1"/>
</dbReference>
<keyword evidence="6" id="KW-0812">Transmembrane</keyword>
<keyword evidence="9" id="KW-1002">Plastid outer membrane</keyword>
<evidence type="ECO:0000256" key="1">
    <source>
        <dbReference type="ARBA" id="ARBA00001946"/>
    </source>
</evidence>
<evidence type="ECO:0000313" key="16">
    <source>
        <dbReference type="EMBL" id="KAF5321713.1"/>
    </source>
</evidence>
<dbReference type="GO" id="GO:0016020">
    <property type="term" value="C:membrane"/>
    <property type="evidence" value="ECO:0007669"/>
    <property type="project" value="UniProtKB-SubCell"/>
</dbReference>
<comment type="caution">
    <text evidence="16">The sequence shown here is derived from an EMBL/GenBank/DDBJ whole genome shotgun (WGS) entry which is preliminary data.</text>
</comment>
<dbReference type="InterPro" id="IPR006073">
    <property type="entry name" value="GTP-bd"/>
</dbReference>
<evidence type="ECO:0000256" key="14">
    <source>
        <dbReference type="ARBA" id="ARBA00024013"/>
    </source>
</evidence>
<dbReference type="InterPro" id="IPR027417">
    <property type="entry name" value="P-loop_NTPase"/>
</dbReference>
<evidence type="ECO:0000256" key="5">
    <source>
        <dbReference type="ARBA" id="ARBA00022640"/>
    </source>
</evidence>
<organism evidence="16 17">
    <name type="scientific">Psilocybe cf. subviscida</name>
    <dbReference type="NCBI Taxonomy" id="2480587"/>
    <lineage>
        <taxon>Eukaryota</taxon>
        <taxon>Fungi</taxon>
        <taxon>Dikarya</taxon>
        <taxon>Basidiomycota</taxon>
        <taxon>Agaricomycotina</taxon>
        <taxon>Agaricomycetes</taxon>
        <taxon>Agaricomycetidae</taxon>
        <taxon>Agaricales</taxon>
        <taxon>Agaricineae</taxon>
        <taxon>Strophariaceae</taxon>
        <taxon>Psilocybe</taxon>
    </lineage>
</organism>
<keyword evidence="4" id="KW-0150">Chloroplast</keyword>
<dbReference type="GO" id="GO:0046872">
    <property type="term" value="F:metal ion binding"/>
    <property type="evidence" value="ECO:0007669"/>
    <property type="project" value="UniProtKB-KW"/>
</dbReference>
<accession>A0A8H5BFV7</accession>